<dbReference type="KEGG" id="dhe:111595343"/>
<reference evidence="2" key="1">
    <citation type="submission" date="2025-08" db="UniProtKB">
        <authorList>
            <consortium name="RefSeq"/>
        </authorList>
    </citation>
    <scope>IDENTIFICATION</scope>
    <source>
        <strain evidence="2">15085-1641.00</strain>
        <tissue evidence="2">Whole body</tissue>
    </source>
</reference>
<proteinExistence type="predicted"/>
<dbReference type="RefSeq" id="XP_023164785.2">
    <property type="nucleotide sequence ID" value="XM_023309017.2"/>
</dbReference>
<protein>
    <submittedName>
        <fullName evidence="2">Uncharacterized protein LOC111595343</fullName>
    </submittedName>
</protein>
<dbReference type="Proteomes" id="UP000504633">
    <property type="component" value="Unplaced"/>
</dbReference>
<evidence type="ECO:0000313" key="1">
    <source>
        <dbReference type="Proteomes" id="UP000504633"/>
    </source>
</evidence>
<evidence type="ECO:0000313" key="2">
    <source>
        <dbReference type="RefSeq" id="XP_023164785.2"/>
    </source>
</evidence>
<accession>A0A6J1LMM4</accession>
<sequence>MDNLVTPPYGTEVLIGNWVDRRYAFDQNGKGILPGMCGDDTCERHLSLAQDTYTDAAFKAAVALPNFSDHRNSFMRNYFTGTTSSVAFLNDAALKRNFTTTNTLLYDLLPRLDREAHAESNAAPSGIPEHRQELDMLRSYGNMTKTFSIAELSKPRKPLGEKLRLRTTYDLAFNKLPRTKMDFR</sequence>
<organism evidence="1 2">
    <name type="scientific">Drosophila hydei</name>
    <name type="common">Fruit fly</name>
    <dbReference type="NCBI Taxonomy" id="7224"/>
    <lineage>
        <taxon>Eukaryota</taxon>
        <taxon>Metazoa</taxon>
        <taxon>Ecdysozoa</taxon>
        <taxon>Arthropoda</taxon>
        <taxon>Hexapoda</taxon>
        <taxon>Insecta</taxon>
        <taxon>Pterygota</taxon>
        <taxon>Neoptera</taxon>
        <taxon>Endopterygota</taxon>
        <taxon>Diptera</taxon>
        <taxon>Brachycera</taxon>
        <taxon>Muscomorpha</taxon>
        <taxon>Ephydroidea</taxon>
        <taxon>Drosophilidae</taxon>
        <taxon>Drosophila</taxon>
    </lineage>
</organism>
<dbReference type="OrthoDB" id="7881672at2759"/>
<keyword evidence="1" id="KW-1185">Reference proteome</keyword>
<name>A0A6J1LMM4_DROHY</name>
<dbReference type="AlphaFoldDB" id="A0A6J1LMM4"/>
<dbReference type="GeneID" id="111595343"/>
<dbReference type="OMA" id="VKFDLTC"/>
<gene>
    <name evidence="2" type="primary">LOC111595343</name>
</gene>